<evidence type="ECO:0000313" key="1">
    <source>
        <dbReference type="EMBL" id="RIY04890.1"/>
    </source>
</evidence>
<dbReference type="AlphaFoldDB" id="A0A418QIA9"/>
<comment type="caution">
    <text evidence="1">The sequence shown here is derived from an EMBL/GenBank/DDBJ whole genome shotgun (WGS) entry which is preliminary data.</text>
</comment>
<reference evidence="1 2" key="2">
    <citation type="submission" date="2019-01" db="EMBL/GenBank/DDBJ databases">
        <title>Hymenobacter humicola sp. nov., isolated from soils in Antarctica.</title>
        <authorList>
            <person name="Sedlacek I."/>
            <person name="Holochova P."/>
            <person name="Kralova S."/>
            <person name="Pantucek R."/>
            <person name="Stankova E."/>
            <person name="Vrbovska V."/>
            <person name="Kristofova L."/>
            <person name="Svec P."/>
            <person name="Busse H.-J."/>
        </authorList>
    </citation>
    <scope>NUCLEOTIDE SEQUENCE [LARGE SCALE GENOMIC DNA]</scope>
    <source>
        <strain evidence="1 2">CCM 8852</strain>
    </source>
</reference>
<dbReference type="OrthoDB" id="5456548at2"/>
<dbReference type="EMBL" id="QYCN01000073">
    <property type="protein sequence ID" value="RIY04890.1"/>
    <property type="molecule type" value="Genomic_DNA"/>
</dbReference>
<evidence type="ECO:0000313" key="2">
    <source>
        <dbReference type="Proteomes" id="UP000284250"/>
    </source>
</evidence>
<name>A0A418QIA9_9BACT</name>
<proteinExistence type="predicted"/>
<organism evidence="1 2">
    <name type="scientific">Hymenobacter rubripertinctus</name>
    <dbReference type="NCBI Taxonomy" id="2029981"/>
    <lineage>
        <taxon>Bacteria</taxon>
        <taxon>Pseudomonadati</taxon>
        <taxon>Bacteroidota</taxon>
        <taxon>Cytophagia</taxon>
        <taxon>Cytophagales</taxon>
        <taxon>Hymenobacteraceae</taxon>
        <taxon>Hymenobacter</taxon>
    </lineage>
</organism>
<gene>
    <name evidence="1" type="ORF">D0T11_21255</name>
</gene>
<dbReference type="RefSeq" id="WP_119657824.1">
    <property type="nucleotide sequence ID" value="NZ_JBHUOI010000061.1"/>
</dbReference>
<protein>
    <submittedName>
        <fullName evidence="1">Uncharacterized protein</fullName>
    </submittedName>
</protein>
<accession>A0A418QIA9</accession>
<reference evidence="1 2" key="1">
    <citation type="submission" date="2018-09" db="EMBL/GenBank/DDBJ databases">
        <authorList>
            <person name="Zeman M."/>
            <person name="Pardy F."/>
        </authorList>
    </citation>
    <scope>NUCLEOTIDE SEQUENCE [LARGE SCALE GENOMIC DNA]</scope>
    <source>
        <strain evidence="1 2">CCM 8852</strain>
    </source>
</reference>
<keyword evidence="2" id="KW-1185">Reference proteome</keyword>
<sequence>MSFTITYTLMKAGWAEVEFGDGNHRVSGTASYLHDSLLSLVDAAVLLLAGSLEEQSVIFMDEPGEYQLLLNPISATLLSVNLRWYDDWASWDMCPKDRYQTSLSADSTPLEFATIVAHNLTQLWLTYGSEGYLESWIEHEFPYNQYRKLTLPY</sequence>
<dbReference type="Proteomes" id="UP000284250">
    <property type="component" value="Unassembled WGS sequence"/>
</dbReference>